<feature type="signal peptide" evidence="1">
    <location>
        <begin position="1"/>
        <end position="19"/>
    </location>
</feature>
<dbReference type="PANTHER" id="PTHR11177">
    <property type="entry name" value="CHITINASE"/>
    <property type="match status" value="1"/>
</dbReference>
<dbReference type="VEuPathDB" id="VectorBase:HLOH_055736"/>
<dbReference type="InterPro" id="IPR001223">
    <property type="entry name" value="Glyco_hydro18_cat"/>
</dbReference>
<dbReference type="GO" id="GO:0008061">
    <property type="term" value="F:chitin binding"/>
    <property type="evidence" value="ECO:0007669"/>
    <property type="project" value="TreeGrafter"/>
</dbReference>
<dbReference type="GO" id="GO:0005576">
    <property type="term" value="C:extracellular region"/>
    <property type="evidence" value="ECO:0007669"/>
    <property type="project" value="TreeGrafter"/>
</dbReference>
<evidence type="ECO:0000313" key="4">
    <source>
        <dbReference type="Proteomes" id="UP000821853"/>
    </source>
</evidence>
<dbReference type="PANTHER" id="PTHR11177:SF399">
    <property type="entry name" value="CHITINASE 6, ISOFORM C"/>
    <property type="match status" value="1"/>
</dbReference>
<keyword evidence="1" id="KW-0732">Signal</keyword>
<feature type="chain" id="PRO_5039911816" description="GH18 domain-containing protein" evidence="1">
    <location>
        <begin position="20"/>
        <end position="163"/>
    </location>
</feature>
<gene>
    <name evidence="3" type="ORF">HPB48_011414</name>
</gene>
<accession>A0A9J6FGC8</accession>
<dbReference type="SUPFAM" id="SSF51445">
    <property type="entry name" value="(Trans)glycosidases"/>
    <property type="match status" value="1"/>
</dbReference>
<reference evidence="3 4" key="1">
    <citation type="journal article" date="2020" name="Cell">
        <title>Large-Scale Comparative Analyses of Tick Genomes Elucidate Their Genetic Diversity and Vector Capacities.</title>
        <authorList>
            <consortium name="Tick Genome and Microbiome Consortium (TIGMIC)"/>
            <person name="Jia N."/>
            <person name="Wang J."/>
            <person name="Shi W."/>
            <person name="Du L."/>
            <person name="Sun Y."/>
            <person name="Zhan W."/>
            <person name="Jiang J.F."/>
            <person name="Wang Q."/>
            <person name="Zhang B."/>
            <person name="Ji P."/>
            <person name="Bell-Sakyi L."/>
            <person name="Cui X.M."/>
            <person name="Yuan T.T."/>
            <person name="Jiang B.G."/>
            <person name="Yang W.F."/>
            <person name="Lam T.T."/>
            <person name="Chang Q.C."/>
            <person name="Ding S.J."/>
            <person name="Wang X.J."/>
            <person name="Zhu J.G."/>
            <person name="Ruan X.D."/>
            <person name="Zhao L."/>
            <person name="Wei J.T."/>
            <person name="Ye R.Z."/>
            <person name="Que T.C."/>
            <person name="Du C.H."/>
            <person name="Zhou Y.H."/>
            <person name="Cheng J.X."/>
            <person name="Dai P.F."/>
            <person name="Guo W.B."/>
            <person name="Han X.H."/>
            <person name="Huang E.J."/>
            <person name="Li L.F."/>
            <person name="Wei W."/>
            <person name="Gao Y.C."/>
            <person name="Liu J.Z."/>
            <person name="Shao H.Z."/>
            <person name="Wang X."/>
            <person name="Wang C.C."/>
            <person name="Yang T.C."/>
            <person name="Huo Q.B."/>
            <person name="Li W."/>
            <person name="Chen H.Y."/>
            <person name="Chen S.E."/>
            <person name="Zhou L.G."/>
            <person name="Ni X.B."/>
            <person name="Tian J.H."/>
            <person name="Sheng Y."/>
            <person name="Liu T."/>
            <person name="Pan Y.S."/>
            <person name="Xia L.Y."/>
            <person name="Li J."/>
            <person name="Zhao F."/>
            <person name="Cao W.C."/>
        </authorList>
    </citation>
    <scope>NUCLEOTIDE SEQUENCE [LARGE SCALE GENOMIC DNA]</scope>
    <source>
        <strain evidence="3">HaeL-2018</strain>
    </source>
</reference>
<dbReference type="PROSITE" id="PS51910">
    <property type="entry name" value="GH18_2"/>
    <property type="match status" value="1"/>
</dbReference>
<dbReference type="FunFam" id="3.20.20.80:FF:000411">
    <property type="entry name" value="Brain chitinase, putative"/>
    <property type="match status" value="1"/>
</dbReference>
<dbReference type="GO" id="GO:0004568">
    <property type="term" value="F:chitinase activity"/>
    <property type="evidence" value="ECO:0007669"/>
    <property type="project" value="TreeGrafter"/>
</dbReference>
<organism evidence="3 4">
    <name type="scientific">Haemaphysalis longicornis</name>
    <name type="common">Bush tick</name>
    <dbReference type="NCBI Taxonomy" id="44386"/>
    <lineage>
        <taxon>Eukaryota</taxon>
        <taxon>Metazoa</taxon>
        <taxon>Ecdysozoa</taxon>
        <taxon>Arthropoda</taxon>
        <taxon>Chelicerata</taxon>
        <taxon>Arachnida</taxon>
        <taxon>Acari</taxon>
        <taxon>Parasitiformes</taxon>
        <taxon>Ixodida</taxon>
        <taxon>Ixodoidea</taxon>
        <taxon>Ixodidae</taxon>
        <taxon>Haemaphysalinae</taxon>
        <taxon>Haemaphysalis</taxon>
    </lineage>
</organism>
<comment type="caution">
    <text evidence="3">The sequence shown here is derived from an EMBL/GenBank/DDBJ whole genome shotgun (WGS) entry which is preliminary data.</text>
</comment>
<dbReference type="AlphaFoldDB" id="A0A9J6FGC8"/>
<evidence type="ECO:0000256" key="1">
    <source>
        <dbReference type="SAM" id="SignalP"/>
    </source>
</evidence>
<keyword evidence="4" id="KW-1185">Reference proteome</keyword>
<dbReference type="Gene3D" id="3.20.20.80">
    <property type="entry name" value="Glycosidases"/>
    <property type="match status" value="1"/>
</dbReference>
<dbReference type="GO" id="GO:0005975">
    <property type="term" value="P:carbohydrate metabolic process"/>
    <property type="evidence" value="ECO:0007669"/>
    <property type="project" value="InterPro"/>
</dbReference>
<sequence length="163" mass="18332">MFLRLVLFASALGAGQVSLADTGDVSDDGDSLQGRSPRETPPELKIVCYYSNWAVYRPSLAKFTPQNINPYLCTHLIYAFAGFNKRYELKPYDPYNDIEQGNYKKFVGLKQYNPGLKTMVAVGGWNEGSKRYTRLAVGHNKDLCHIGCRSLLSPINCIELEQE</sequence>
<evidence type="ECO:0000259" key="2">
    <source>
        <dbReference type="PROSITE" id="PS51910"/>
    </source>
</evidence>
<name>A0A9J6FGC8_HAELO</name>
<dbReference type="Pfam" id="PF00704">
    <property type="entry name" value="Glyco_hydro_18"/>
    <property type="match status" value="1"/>
</dbReference>
<proteinExistence type="predicted"/>
<dbReference type="InterPro" id="IPR050314">
    <property type="entry name" value="Glycosyl_Hydrlase_18"/>
</dbReference>
<dbReference type="InterPro" id="IPR017853">
    <property type="entry name" value="GH"/>
</dbReference>
<evidence type="ECO:0000313" key="3">
    <source>
        <dbReference type="EMBL" id="KAH9365374.1"/>
    </source>
</evidence>
<dbReference type="Proteomes" id="UP000821853">
    <property type="component" value="Unassembled WGS sequence"/>
</dbReference>
<dbReference type="EMBL" id="JABSTR010000003">
    <property type="protein sequence ID" value="KAH9365374.1"/>
    <property type="molecule type" value="Genomic_DNA"/>
</dbReference>
<dbReference type="GO" id="GO:0006032">
    <property type="term" value="P:chitin catabolic process"/>
    <property type="evidence" value="ECO:0007669"/>
    <property type="project" value="TreeGrafter"/>
</dbReference>
<feature type="domain" description="GH18" evidence="2">
    <location>
        <begin position="44"/>
        <end position="163"/>
    </location>
</feature>
<protein>
    <recommendedName>
        <fullName evidence="2">GH18 domain-containing protein</fullName>
    </recommendedName>
</protein>
<dbReference type="OrthoDB" id="6431781at2759"/>